<dbReference type="GO" id="GO:0071949">
    <property type="term" value="F:FAD binding"/>
    <property type="evidence" value="ECO:0007669"/>
    <property type="project" value="InterPro"/>
</dbReference>
<keyword evidence="2" id="KW-0274">FAD</keyword>
<protein>
    <submittedName>
        <fullName evidence="6">2-polyprenyl-6-methoxyphenol hydroxylase-like FAD-dependent oxidoreductase</fullName>
    </submittedName>
</protein>
<dbReference type="Gene3D" id="3.50.50.60">
    <property type="entry name" value="FAD/NAD(P)-binding domain"/>
    <property type="match status" value="1"/>
</dbReference>
<dbReference type="OrthoDB" id="3322136at2"/>
<keyword evidence="1" id="KW-0285">Flavoprotein</keyword>
<evidence type="ECO:0000256" key="4">
    <source>
        <dbReference type="ARBA" id="ARBA00023033"/>
    </source>
</evidence>
<dbReference type="Proteomes" id="UP000316096">
    <property type="component" value="Unassembled WGS sequence"/>
</dbReference>
<evidence type="ECO:0000259" key="5">
    <source>
        <dbReference type="Pfam" id="PF01494"/>
    </source>
</evidence>
<evidence type="ECO:0000256" key="1">
    <source>
        <dbReference type="ARBA" id="ARBA00022630"/>
    </source>
</evidence>
<reference evidence="6 7" key="1">
    <citation type="submission" date="2019-06" db="EMBL/GenBank/DDBJ databases">
        <title>Sequencing the genomes of 1000 actinobacteria strains.</title>
        <authorList>
            <person name="Klenk H.-P."/>
        </authorList>
    </citation>
    <scope>NUCLEOTIDE SEQUENCE [LARGE SCALE GENOMIC DNA]</scope>
    <source>
        <strain evidence="6 7">DSM 102200</strain>
    </source>
</reference>
<gene>
    <name evidence="6" type="ORF">FB559_6384</name>
</gene>
<evidence type="ECO:0000313" key="6">
    <source>
        <dbReference type="EMBL" id="TQM00668.1"/>
    </source>
</evidence>
<dbReference type="GO" id="GO:0004497">
    <property type="term" value="F:monooxygenase activity"/>
    <property type="evidence" value="ECO:0007669"/>
    <property type="project" value="UniProtKB-KW"/>
</dbReference>
<proteinExistence type="predicted"/>
<dbReference type="InterPro" id="IPR036188">
    <property type="entry name" value="FAD/NAD-bd_sf"/>
</dbReference>
<evidence type="ECO:0000256" key="3">
    <source>
        <dbReference type="ARBA" id="ARBA00023002"/>
    </source>
</evidence>
<keyword evidence="7" id="KW-1185">Reference proteome</keyword>
<sequence>MRVLIVGAGTGGLCLAHGLTRAGIDVEVFERSTESTDGLPGYGIHLNANGCKALHDCLPPENWDRFDAVTAPAKDIVRFHDEHLRQITARDGDFIASESDPIRHRRAVSRLALREVLLEGLNPVLRWDKTFVRYEQPPGGGVTAHFADGTTAAGDVLVGADGSNSRVRGQYLPDLRRFDVGVFNVAGRYALTPDRAARLPTPLTEGSVNNIVPAGPGWMFVSTWYTPRRWADAQHDGSHIKDDAATDYVVWAYAAARAGYPAGVEDMNSDQLRDLVLDRTKDWDPTLRSLVADAVPGSIAPIPLRSMPTLEPWPASTVTLLGDAIHNMTPMAGVGANTALRDAGHLRAALSQAAAGDGDPVQAIAEYETRMRAYANIALSQSLRNARTAGAEARLKRSAFRTLLRVAEAAPPVKRFMFAAPKDRD</sequence>
<name>A0A543CUX5_9ACTN</name>
<dbReference type="InterPro" id="IPR002938">
    <property type="entry name" value="FAD-bd"/>
</dbReference>
<dbReference type="SUPFAM" id="SSF51905">
    <property type="entry name" value="FAD/NAD(P)-binding domain"/>
    <property type="match status" value="1"/>
</dbReference>
<feature type="domain" description="FAD-binding" evidence="5">
    <location>
        <begin position="310"/>
        <end position="378"/>
    </location>
</feature>
<dbReference type="PANTHER" id="PTHR47178">
    <property type="entry name" value="MONOOXYGENASE, FAD-BINDING"/>
    <property type="match status" value="1"/>
</dbReference>
<dbReference type="EMBL" id="VFOZ01000001">
    <property type="protein sequence ID" value="TQM00668.1"/>
    <property type="molecule type" value="Genomic_DNA"/>
</dbReference>
<dbReference type="Pfam" id="PF01494">
    <property type="entry name" value="FAD_binding_3"/>
    <property type="match status" value="1"/>
</dbReference>
<dbReference type="PRINTS" id="PR00420">
    <property type="entry name" value="RNGMNOXGNASE"/>
</dbReference>
<keyword evidence="3" id="KW-0560">Oxidoreductase</keyword>
<dbReference type="PANTHER" id="PTHR47178:SF5">
    <property type="entry name" value="FAD-BINDING DOMAIN-CONTAINING PROTEIN"/>
    <property type="match status" value="1"/>
</dbReference>
<organism evidence="6 7">
    <name type="scientific">Actinoallomurus bryophytorum</name>
    <dbReference type="NCBI Taxonomy" id="1490222"/>
    <lineage>
        <taxon>Bacteria</taxon>
        <taxon>Bacillati</taxon>
        <taxon>Actinomycetota</taxon>
        <taxon>Actinomycetes</taxon>
        <taxon>Streptosporangiales</taxon>
        <taxon>Thermomonosporaceae</taxon>
        <taxon>Actinoallomurus</taxon>
    </lineage>
</organism>
<dbReference type="RefSeq" id="WP_141962052.1">
    <property type="nucleotide sequence ID" value="NZ_VFOZ01000001.1"/>
</dbReference>
<evidence type="ECO:0000313" key="7">
    <source>
        <dbReference type="Proteomes" id="UP000316096"/>
    </source>
</evidence>
<dbReference type="AlphaFoldDB" id="A0A543CUX5"/>
<accession>A0A543CUX5</accession>
<keyword evidence="4" id="KW-0503">Monooxygenase</keyword>
<evidence type="ECO:0000256" key="2">
    <source>
        <dbReference type="ARBA" id="ARBA00022827"/>
    </source>
</evidence>
<dbReference type="Pfam" id="PF13450">
    <property type="entry name" value="NAD_binding_8"/>
    <property type="match status" value="1"/>
</dbReference>
<comment type="caution">
    <text evidence="6">The sequence shown here is derived from an EMBL/GenBank/DDBJ whole genome shotgun (WGS) entry which is preliminary data.</text>
</comment>